<organism evidence="2 3">
    <name type="scientific">Emiliania huxleyi (strain CCMP1516)</name>
    <dbReference type="NCBI Taxonomy" id="280463"/>
    <lineage>
        <taxon>Eukaryota</taxon>
        <taxon>Haptista</taxon>
        <taxon>Haptophyta</taxon>
        <taxon>Prymnesiophyceae</taxon>
        <taxon>Isochrysidales</taxon>
        <taxon>Noelaerhabdaceae</taxon>
        <taxon>Emiliania</taxon>
    </lineage>
</organism>
<reference evidence="2" key="2">
    <citation type="submission" date="2024-10" db="UniProtKB">
        <authorList>
            <consortium name="EnsemblProtists"/>
        </authorList>
    </citation>
    <scope>IDENTIFICATION</scope>
</reference>
<name>A0A0D3IDP6_EMIH1</name>
<proteinExistence type="predicted"/>
<evidence type="ECO:0000313" key="3">
    <source>
        <dbReference type="Proteomes" id="UP000013827"/>
    </source>
</evidence>
<dbReference type="GeneID" id="17255493"/>
<sequence length="354" mass="38437">MVRLTTSVLFLHLSPPGREDGVLLRCVMFDWFRLGATEVVRAPAAVKVRRYYSTFPEAASAVAVALSGRRSCYWKEYMVYVRCDLPQPFTSAPGCGTLQCDFCLDGQSMIATHASPSLAALEVTSLSSDDGSGEWVEAGLLRPFVPRGTAPAIVARRVADDISKRKHHMSHSNAGSAHSSSGSTSAASSSSASAASTADGRLPVRPGGRVRFRVGGLVFVDWHRRGTGAPAPRHNLPWQVAAAEYVRMPAGRTERRTERSPLDVTLTPWGAARREEDSIVVPRGCLVKFEGGFATAWHAARPEQRELLMRALEYEVQLKRHHRPGSCPGVEKIWASMMGDEPLPPPAPGTEPPT</sequence>
<dbReference type="HOGENOM" id="CLU_867219_0_0_1"/>
<dbReference type="Proteomes" id="UP000013827">
    <property type="component" value="Unassembled WGS sequence"/>
</dbReference>
<evidence type="ECO:0000313" key="2">
    <source>
        <dbReference type="EnsemblProtists" id="EOD09381"/>
    </source>
</evidence>
<keyword evidence="3" id="KW-1185">Reference proteome</keyword>
<evidence type="ECO:0000256" key="1">
    <source>
        <dbReference type="SAM" id="MobiDB-lite"/>
    </source>
</evidence>
<protein>
    <submittedName>
        <fullName evidence="2">Uncharacterized protein</fullName>
    </submittedName>
</protein>
<dbReference type="RefSeq" id="XP_005761810.1">
    <property type="nucleotide sequence ID" value="XM_005761753.1"/>
</dbReference>
<feature type="compositionally biased region" description="Low complexity" evidence="1">
    <location>
        <begin position="171"/>
        <end position="205"/>
    </location>
</feature>
<dbReference type="PaxDb" id="2903-EOD09381"/>
<dbReference type="AlphaFoldDB" id="A0A0D3IDP6"/>
<reference evidence="3" key="1">
    <citation type="journal article" date="2013" name="Nature">
        <title>Pan genome of the phytoplankton Emiliania underpins its global distribution.</title>
        <authorList>
            <person name="Read B.A."/>
            <person name="Kegel J."/>
            <person name="Klute M.J."/>
            <person name="Kuo A."/>
            <person name="Lefebvre S.C."/>
            <person name="Maumus F."/>
            <person name="Mayer C."/>
            <person name="Miller J."/>
            <person name="Monier A."/>
            <person name="Salamov A."/>
            <person name="Young J."/>
            <person name="Aguilar M."/>
            <person name="Claverie J.M."/>
            <person name="Frickenhaus S."/>
            <person name="Gonzalez K."/>
            <person name="Herman E.K."/>
            <person name="Lin Y.C."/>
            <person name="Napier J."/>
            <person name="Ogata H."/>
            <person name="Sarno A.F."/>
            <person name="Shmutz J."/>
            <person name="Schroeder D."/>
            <person name="de Vargas C."/>
            <person name="Verret F."/>
            <person name="von Dassow P."/>
            <person name="Valentin K."/>
            <person name="Van de Peer Y."/>
            <person name="Wheeler G."/>
            <person name="Dacks J.B."/>
            <person name="Delwiche C.F."/>
            <person name="Dyhrman S.T."/>
            <person name="Glockner G."/>
            <person name="John U."/>
            <person name="Richards T."/>
            <person name="Worden A.Z."/>
            <person name="Zhang X."/>
            <person name="Grigoriev I.V."/>
            <person name="Allen A.E."/>
            <person name="Bidle K."/>
            <person name="Borodovsky M."/>
            <person name="Bowler C."/>
            <person name="Brownlee C."/>
            <person name="Cock J.M."/>
            <person name="Elias M."/>
            <person name="Gladyshev V.N."/>
            <person name="Groth M."/>
            <person name="Guda C."/>
            <person name="Hadaegh A."/>
            <person name="Iglesias-Rodriguez M.D."/>
            <person name="Jenkins J."/>
            <person name="Jones B.M."/>
            <person name="Lawson T."/>
            <person name="Leese F."/>
            <person name="Lindquist E."/>
            <person name="Lobanov A."/>
            <person name="Lomsadze A."/>
            <person name="Malik S.B."/>
            <person name="Marsh M.E."/>
            <person name="Mackinder L."/>
            <person name="Mock T."/>
            <person name="Mueller-Roeber B."/>
            <person name="Pagarete A."/>
            <person name="Parker M."/>
            <person name="Probert I."/>
            <person name="Quesneville H."/>
            <person name="Raines C."/>
            <person name="Rensing S.A."/>
            <person name="Riano-Pachon D.M."/>
            <person name="Richier S."/>
            <person name="Rokitta S."/>
            <person name="Shiraiwa Y."/>
            <person name="Soanes D.M."/>
            <person name="van der Giezen M."/>
            <person name="Wahlund T.M."/>
            <person name="Williams B."/>
            <person name="Wilson W."/>
            <person name="Wolfe G."/>
            <person name="Wurch L.L."/>
        </authorList>
    </citation>
    <scope>NUCLEOTIDE SEQUENCE</scope>
</reference>
<dbReference type="EnsemblProtists" id="EOD09381">
    <property type="protein sequence ID" value="EOD09381"/>
    <property type="gene ID" value="EMIHUDRAFT_350538"/>
</dbReference>
<accession>A0A0D3IDP6</accession>
<feature type="region of interest" description="Disordered" evidence="1">
    <location>
        <begin position="164"/>
        <end position="205"/>
    </location>
</feature>
<dbReference type="KEGG" id="ehx:EMIHUDRAFT_350538"/>